<dbReference type="InterPro" id="IPR011990">
    <property type="entry name" value="TPR-like_helical_dom_sf"/>
</dbReference>
<dbReference type="Pfam" id="PF14559">
    <property type="entry name" value="TPR_19"/>
    <property type="match status" value="1"/>
</dbReference>
<dbReference type="InterPro" id="IPR039226">
    <property type="entry name" value="Ski3/TTC37"/>
</dbReference>
<keyword evidence="2 3" id="KW-0802">TPR repeat</keyword>
<dbReference type="GO" id="GO:0006401">
    <property type="term" value="P:RNA catabolic process"/>
    <property type="evidence" value="ECO:0007669"/>
    <property type="project" value="InterPro"/>
</dbReference>
<dbReference type="eggNOG" id="COG0457">
    <property type="taxonomic scope" value="Bacteria"/>
</dbReference>
<dbReference type="AlphaFoldDB" id="I1YHZ2"/>
<feature type="repeat" description="TPR" evidence="3">
    <location>
        <begin position="71"/>
        <end position="104"/>
    </location>
</feature>
<dbReference type="HOGENOM" id="CLU_038151_0_0_6"/>
<dbReference type="OrthoDB" id="5829198at2"/>
<dbReference type="SMART" id="SM00028">
    <property type="entry name" value="TPR"/>
    <property type="match status" value="5"/>
</dbReference>
<name>I1YHZ2_METFJ</name>
<dbReference type="Proteomes" id="UP000009145">
    <property type="component" value="Chromosome"/>
</dbReference>
<dbReference type="SUPFAM" id="SSF48452">
    <property type="entry name" value="TPR-like"/>
    <property type="match status" value="1"/>
</dbReference>
<evidence type="ECO:0000256" key="3">
    <source>
        <dbReference type="PROSITE-ProRule" id="PRU00339"/>
    </source>
</evidence>
<proteinExistence type="predicted"/>
<protein>
    <submittedName>
        <fullName evidence="4">TPR domain protein, putative component of TonB system</fullName>
    </submittedName>
</protein>
<keyword evidence="5" id="KW-1185">Reference proteome</keyword>
<keyword evidence="1" id="KW-0677">Repeat</keyword>
<dbReference type="EMBL" id="CP003380">
    <property type="protein sequence ID" value="AFJ02535.1"/>
    <property type="molecule type" value="Genomic_DNA"/>
</dbReference>
<evidence type="ECO:0000313" key="5">
    <source>
        <dbReference type="Proteomes" id="UP000009145"/>
    </source>
</evidence>
<dbReference type="GO" id="GO:0055087">
    <property type="term" value="C:Ski complex"/>
    <property type="evidence" value="ECO:0007669"/>
    <property type="project" value="InterPro"/>
</dbReference>
<dbReference type="Gene3D" id="1.25.40.10">
    <property type="entry name" value="Tetratricopeptide repeat domain"/>
    <property type="match status" value="4"/>
</dbReference>
<evidence type="ECO:0000313" key="4">
    <source>
        <dbReference type="EMBL" id="AFJ02535.1"/>
    </source>
</evidence>
<accession>I1YHZ2</accession>
<dbReference type="PANTHER" id="PTHR15704:SF7">
    <property type="entry name" value="SUPERKILLER COMPLEX PROTEIN 3"/>
    <property type="match status" value="1"/>
</dbReference>
<dbReference type="STRING" id="754477.Q7C_1385"/>
<reference evidence="4 5" key="1">
    <citation type="journal article" date="2012" name="J. Bacteriol.">
        <title>Complete genome sequences of Methylophaga sp. strain JAM1 and Methylophaga sp. strain JAM7.</title>
        <authorList>
            <person name="Villeneuve C."/>
            <person name="Martineau C."/>
            <person name="Mauffrey F."/>
            <person name="Villemur R."/>
        </authorList>
    </citation>
    <scope>NUCLEOTIDE SEQUENCE [LARGE SCALE GENOMIC DNA]</scope>
    <source>
        <strain evidence="4 5">JAM7</strain>
    </source>
</reference>
<dbReference type="PATRIC" id="fig|754477.3.peg.1366"/>
<dbReference type="KEGG" id="mec:Q7C_1385"/>
<dbReference type="PANTHER" id="PTHR15704">
    <property type="entry name" value="SUPERKILLER 3 PROTEIN-RELATED"/>
    <property type="match status" value="1"/>
</dbReference>
<dbReference type="SUPFAM" id="SSF81901">
    <property type="entry name" value="HCP-like"/>
    <property type="match status" value="1"/>
</dbReference>
<evidence type="ECO:0000256" key="1">
    <source>
        <dbReference type="ARBA" id="ARBA00022737"/>
    </source>
</evidence>
<organism evidence="4 5">
    <name type="scientific">Methylophaga frappieri (strain ATCC BAA-2434 / DSM 25690 / JAM7)</name>
    <dbReference type="NCBI Taxonomy" id="754477"/>
    <lineage>
        <taxon>Bacteria</taxon>
        <taxon>Pseudomonadati</taxon>
        <taxon>Pseudomonadota</taxon>
        <taxon>Gammaproteobacteria</taxon>
        <taxon>Thiotrichales</taxon>
        <taxon>Piscirickettsiaceae</taxon>
        <taxon>Methylophaga</taxon>
    </lineage>
</organism>
<evidence type="ECO:0000256" key="2">
    <source>
        <dbReference type="ARBA" id="ARBA00022803"/>
    </source>
</evidence>
<gene>
    <name evidence="4" type="ordered locus">Q7C_1385</name>
</gene>
<dbReference type="RefSeq" id="WP_014703955.1">
    <property type="nucleotide sequence ID" value="NC_017856.1"/>
</dbReference>
<sequence precursor="true">MNKLKSSLFVFVICTVWPFVVMAEQAYLLTEKTYKALEAAQQQMADEQYSQAEVALIKLVSETTDGSYERAVVLQTLGYLYTETGDYARATERFRAALALNALPEEVNHNLRYNLAQLLIADGQFQQGINLLEQWLQKEDGPENRVYVLLATAHYQLKQFTKTVENIRIAISRDNAPKEEWFRLQLAAHLEMQQYDSAINVLETLLIMKPKDKTYWQQLSSLYARQEKQLTALAVTALVKRLDLGDADTVMQLSNMYRYLRIPFKSGELLQQSLDNKVISGNFENLEKLADSWLSAREGDRAAVVLEKMRGADNSGETDLKLARVYVSEERWQSAQEPIVAAIDKLSSEKQGDAYLLAGMIAYHLEDIETAEQRLQQALRFDKQRSQAAQWLRHLQQRQPEEDV</sequence>
<dbReference type="PROSITE" id="PS50005">
    <property type="entry name" value="TPR"/>
    <property type="match status" value="1"/>
</dbReference>
<dbReference type="InterPro" id="IPR019734">
    <property type="entry name" value="TPR_rpt"/>
</dbReference>